<organism evidence="2 3">
    <name type="scientific">Parnassius mnemosyne</name>
    <name type="common">clouded apollo</name>
    <dbReference type="NCBI Taxonomy" id="213953"/>
    <lineage>
        <taxon>Eukaryota</taxon>
        <taxon>Metazoa</taxon>
        <taxon>Ecdysozoa</taxon>
        <taxon>Arthropoda</taxon>
        <taxon>Hexapoda</taxon>
        <taxon>Insecta</taxon>
        <taxon>Pterygota</taxon>
        <taxon>Neoptera</taxon>
        <taxon>Endopterygota</taxon>
        <taxon>Lepidoptera</taxon>
        <taxon>Glossata</taxon>
        <taxon>Ditrysia</taxon>
        <taxon>Papilionoidea</taxon>
        <taxon>Papilionidae</taxon>
        <taxon>Parnassiinae</taxon>
        <taxon>Parnassini</taxon>
        <taxon>Parnassius</taxon>
        <taxon>Driopa</taxon>
    </lineage>
</organism>
<accession>A0AAV1M1F6</accession>
<keyword evidence="3" id="KW-1185">Reference proteome</keyword>
<dbReference type="Pfam" id="PF07898">
    <property type="entry name" value="DUF1676"/>
    <property type="match status" value="1"/>
</dbReference>
<reference evidence="2 3" key="1">
    <citation type="submission" date="2023-11" db="EMBL/GenBank/DDBJ databases">
        <authorList>
            <person name="Hedman E."/>
            <person name="Englund M."/>
            <person name="Stromberg M."/>
            <person name="Nyberg Akerstrom W."/>
            <person name="Nylinder S."/>
            <person name="Jareborg N."/>
            <person name="Kallberg Y."/>
            <person name="Kronander E."/>
        </authorList>
    </citation>
    <scope>NUCLEOTIDE SEQUENCE [LARGE SCALE GENOMIC DNA]</scope>
</reference>
<proteinExistence type="predicted"/>
<feature type="transmembrane region" description="Helical" evidence="1">
    <location>
        <begin position="6"/>
        <end position="24"/>
    </location>
</feature>
<keyword evidence="1" id="KW-0472">Membrane</keyword>
<protein>
    <submittedName>
        <fullName evidence="2">Uncharacterized protein</fullName>
    </submittedName>
</protein>
<dbReference type="PANTHER" id="PTHR21879:SF6">
    <property type="entry name" value="OSIRIS 19, ISOFORM A"/>
    <property type="match status" value="1"/>
</dbReference>
<feature type="transmembrane region" description="Helical" evidence="1">
    <location>
        <begin position="94"/>
        <end position="113"/>
    </location>
</feature>
<dbReference type="EMBL" id="CAVLGL010000126">
    <property type="protein sequence ID" value="CAK1601128.1"/>
    <property type="molecule type" value="Genomic_DNA"/>
</dbReference>
<dbReference type="PANTHER" id="PTHR21879">
    <property type="entry name" value="FI03362P-RELATED-RELATED"/>
    <property type="match status" value="1"/>
</dbReference>
<evidence type="ECO:0000313" key="2">
    <source>
        <dbReference type="EMBL" id="CAK1601128.1"/>
    </source>
</evidence>
<dbReference type="GO" id="GO:0016020">
    <property type="term" value="C:membrane"/>
    <property type="evidence" value="ECO:0007669"/>
    <property type="project" value="TreeGrafter"/>
</dbReference>
<comment type="caution">
    <text evidence="2">The sequence shown here is derived from an EMBL/GenBank/DDBJ whole genome shotgun (WGS) entry which is preliminary data.</text>
</comment>
<evidence type="ECO:0000256" key="1">
    <source>
        <dbReference type="SAM" id="Phobius"/>
    </source>
</evidence>
<gene>
    <name evidence="2" type="ORF">PARMNEM_LOCUS19803</name>
</gene>
<name>A0AAV1M1F6_9NEOP</name>
<keyword evidence="1" id="KW-1133">Transmembrane helix</keyword>
<evidence type="ECO:0000313" key="3">
    <source>
        <dbReference type="Proteomes" id="UP001314205"/>
    </source>
</evidence>
<sequence length="173" mass="19384">MNATYAYWASSCLLTLFISFLLLGSSSASVAQESTPRQQDELPVQKIKVYDGVYVEVPKGNDTKKLLSFEIQTSNDSETETGRGKKQKKLMQKILPMFIIPFLIQSTIVPFFLSILKFMLLKSLMVGKLALALIVLNAFKNSNSFKGRHDAEIANVHYGYHGNGMEEYGAYIN</sequence>
<dbReference type="AlphaFoldDB" id="A0AAV1M1F6"/>
<dbReference type="Proteomes" id="UP001314205">
    <property type="component" value="Unassembled WGS sequence"/>
</dbReference>
<dbReference type="InterPro" id="IPR012464">
    <property type="entry name" value="DUF1676"/>
</dbReference>
<keyword evidence="1" id="KW-0812">Transmembrane</keyword>